<evidence type="ECO:0000313" key="7">
    <source>
        <dbReference type="EMBL" id="MUP04202.1"/>
    </source>
</evidence>
<dbReference type="InterPro" id="IPR050595">
    <property type="entry name" value="Bact_response_regulator"/>
</dbReference>
<reference evidence="12 13" key="3">
    <citation type="submission" date="2019-12" db="EMBL/GenBank/DDBJ databases">
        <title>Whole-genome sequencing of Allorhizobium vitis.</title>
        <authorList>
            <person name="Gan H.M."/>
            <person name="Szegedi E."/>
            <person name="Burr T."/>
            <person name="Savka M.A."/>
        </authorList>
    </citation>
    <scope>NUCLEOTIDE SEQUENCE [LARGE SCALE GENOMIC DNA]</scope>
    <source>
        <strain evidence="9 12">CG415</strain>
        <strain evidence="8 13">CG516</strain>
    </source>
</reference>
<reference evidence="7 10" key="2">
    <citation type="submission" date="2019-11" db="EMBL/GenBank/DDBJ databases">
        <title>Whole-genome sequencing of Allorhizobium vitis.</title>
        <authorList>
            <person name="Gan H.M."/>
            <person name="Savka M.A."/>
        </authorList>
    </citation>
    <scope>NUCLEOTIDE SEQUENCE [LARGE SCALE GENOMIC DNA]</scope>
    <source>
        <strain evidence="7 10">AB4</strain>
    </source>
</reference>
<dbReference type="EMBL" id="QUSG01000004">
    <property type="protein sequence ID" value="KAA3528157.1"/>
    <property type="molecule type" value="Genomic_DNA"/>
</dbReference>
<dbReference type="SMART" id="SM00448">
    <property type="entry name" value="REC"/>
    <property type="match status" value="1"/>
</dbReference>
<evidence type="ECO:0000313" key="8">
    <source>
        <dbReference type="EMBL" id="MUZ75467.1"/>
    </source>
</evidence>
<gene>
    <name evidence="7" type="ORF">BBI04_005120</name>
    <name evidence="6" type="ORF">DXT89_08880</name>
    <name evidence="9" type="ORF">GOZ88_14430</name>
    <name evidence="8" type="ORF">GOZ90_22600</name>
</gene>
<dbReference type="AlphaFoldDB" id="A0A109CMM0"/>
<feature type="domain" description="Response regulatory" evidence="5">
    <location>
        <begin position="2"/>
        <end position="119"/>
    </location>
</feature>
<organism evidence="6 11">
    <name type="scientific">Agrobacterium vitis</name>
    <name type="common">Rhizobium vitis</name>
    <dbReference type="NCBI Taxonomy" id="373"/>
    <lineage>
        <taxon>Bacteria</taxon>
        <taxon>Pseudomonadati</taxon>
        <taxon>Pseudomonadota</taxon>
        <taxon>Alphaproteobacteria</taxon>
        <taxon>Hyphomicrobiales</taxon>
        <taxon>Rhizobiaceae</taxon>
        <taxon>Rhizobium/Agrobacterium group</taxon>
        <taxon>Agrobacterium</taxon>
    </lineage>
</organism>
<keyword evidence="1 4" id="KW-0597">Phosphoprotein</keyword>
<evidence type="ECO:0000313" key="9">
    <source>
        <dbReference type="EMBL" id="MVA57299.1"/>
    </source>
</evidence>
<dbReference type="InterPro" id="IPR001789">
    <property type="entry name" value="Sig_transdc_resp-reg_receiver"/>
</dbReference>
<reference evidence="6 11" key="1">
    <citation type="submission" date="2018-08" db="EMBL/GenBank/DDBJ databases">
        <title>Genome sequencing of Agrobacterium vitis strain ICMP 10754.</title>
        <authorList>
            <person name="Visnovsky S.B."/>
            <person name="Pitman A.R."/>
        </authorList>
    </citation>
    <scope>NUCLEOTIDE SEQUENCE [LARGE SCALE GENOMIC DNA]</scope>
    <source>
        <strain evidence="6 11">ICMP 10754</strain>
    </source>
</reference>
<dbReference type="PANTHER" id="PTHR44591">
    <property type="entry name" value="STRESS RESPONSE REGULATOR PROTEIN 1"/>
    <property type="match status" value="1"/>
</dbReference>
<evidence type="ECO:0000313" key="12">
    <source>
        <dbReference type="Proteomes" id="UP000440716"/>
    </source>
</evidence>
<sequence length="133" mass="14542">MSILIVEDNATNAMILKHLARKVADDEIIVQADANEALVLCHQTLFDLLIVDQILPGMSGLQFVTMLRQLGRYDQVPIIMVTADNEPGLRQAARQVGITDFLTKPVEALAFRQLIANYRGGSVAGEARGAVVR</sequence>
<dbReference type="Proteomes" id="UP000175993">
    <property type="component" value="Unassembled WGS sequence"/>
</dbReference>
<dbReference type="RefSeq" id="WP_060719587.1">
    <property type="nucleotide sequence ID" value="NZ_CP055265.1"/>
</dbReference>
<evidence type="ECO:0000256" key="2">
    <source>
        <dbReference type="ARBA" id="ARBA00023015"/>
    </source>
</evidence>
<dbReference type="OrthoDB" id="9786548at2"/>
<dbReference type="PANTHER" id="PTHR44591:SF3">
    <property type="entry name" value="RESPONSE REGULATORY DOMAIN-CONTAINING PROTEIN"/>
    <property type="match status" value="1"/>
</dbReference>
<evidence type="ECO:0000256" key="3">
    <source>
        <dbReference type="ARBA" id="ARBA00023163"/>
    </source>
</evidence>
<dbReference type="GeneID" id="60681437"/>
<dbReference type="PROSITE" id="PS50110">
    <property type="entry name" value="RESPONSE_REGULATORY"/>
    <property type="match status" value="1"/>
</dbReference>
<evidence type="ECO:0000313" key="13">
    <source>
        <dbReference type="Proteomes" id="UP000477951"/>
    </source>
</evidence>
<dbReference type="EMBL" id="WPHR01000030">
    <property type="protein sequence ID" value="MUZ75467.1"/>
    <property type="molecule type" value="Genomic_DNA"/>
</dbReference>
<dbReference type="Proteomes" id="UP000436911">
    <property type="component" value="Unassembled WGS sequence"/>
</dbReference>
<keyword evidence="2" id="KW-0805">Transcription regulation</keyword>
<comment type="caution">
    <text evidence="6">The sequence shown here is derived from an EMBL/GenBank/DDBJ whole genome shotgun (WGS) entry which is preliminary data.</text>
</comment>
<dbReference type="InterPro" id="IPR011006">
    <property type="entry name" value="CheY-like_superfamily"/>
</dbReference>
<evidence type="ECO:0000313" key="11">
    <source>
        <dbReference type="Proteomes" id="UP000436911"/>
    </source>
</evidence>
<evidence type="ECO:0000259" key="5">
    <source>
        <dbReference type="PROSITE" id="PS50110"/>
    </source>
</evidence>
<evidence type="ECO:0000256" key="4">
    <source>
        <dbReference type="PROSITE-ProRule" id="PRU00169"/>
    </source>
</evidence>
<keyword evidence="3" id="KW-0804">Transcription</keyword>
<evidence type="ECO:0000313" key="10">
    <source>
        <dbReference type="Proteomes" id="UP000175993"/>
    </source>
</evidence>
<evidence type="ECO:0000256" key="1">
    <source>
        <dbReference type="ARBA" id="ARBA00022553"/>
    </source>
</evidence>
<proteinExistence type="predicted"/>
<dbReference type="EMBL" id="WPHU01000005">
    <property type="protein sequence ID" value="MVA57299.1"/>
    <property type="molecule type" value="Genomic_DNA"/>
</dbReference>
<name>A0A109CMM0_AGRVI</name>
<dbReference type="Pfam" id="PF00072">
    <property type="entry name" value="Response_reg"/>
    <property type="match status" value="1"/>
</dbReference>
<dbReference type="Proteomes" id="UP000440716">
    <property type="component" value="Unassembled WGS sequence"/>
</dbReference>
<dbReference type="Gene3D" id="3.40.50.2300">
    <property type="match status" value="1"/>
</dbReference>
<dbReference type="EMBL" id="MBEV02000002">
    <property type="protein sequence ID" value="MUP04202.1"/>
    <property type="molecule type" value="Genomic_DNA"/>
</dbReference>
<feature type="modified residue" description="4-aspartylphosphate" evidence="4">
    <location>
        <position position="52"/>
    </location>
</feature>
<accession>A0A109CMM0</accession>
<protein>
    <submittedName>
        <fullName evidence="6">Response regulator</fullName>
    </submittedName>
</protein>
<dbReference type="GO" id="GO:0000160">
    <property type="term" value="P:phosphorelay signal transduction system"/>
    <property type="evidence" value="ECO:0007669"/>
    <property type="project" value="InterPro"/>
</dbReference>
<evidence type="ECO:0000313" key="6">
    <source>
        <dbReference type="EMBL" id="KAA3528157.1"/>
    </source>
</evidence>
<dbReference type="SUPFAM" id="SSF52172">
    <property type="entry name" value="CheY-like"/>
    <property type="match status" value="1"/>
</dbReference>
<dbReference type="Proteomes" id="UP000477951">
    <property type="component" value="Unassembled WGS sequence"/>
</dbReference>